<dbReference type="Pfam" id="PF07950">
    <property type="entry name" value="MCP1_TM"/>
    <property type="match status" value="2"/>
</dbReference>
<feature type="transmembrane region" description="Helical" evidence="2">
    <location>
        <begin position="248"/>
        <end position="269"/>
    </location>
</feature>
<dbReference type="RefSeq" id="XP_051611165.1">
    <property type="nucleotide sequence ID" value="XM_051752681.1"/>
</dbReference>
<evidence type="ECO:0000313" key="4">
    <source>
        <dbReference type="EMBL" id="KAI5967600.1"/>
    </source>
</evidence>
<dbReference type="GO" id="GO:0005741">
    <property type="term" value="C:mitochondrial outer membrane"/>
    <property type="evidence" value="ECO:0007669"/>
    <property type="project" value="TreeGrafter"/>
</dbReference>
<dbReference type="PANTHER" id="PTHR38409:SF1">
    <property type="entry name" value="MITOCHONDRIAL ADAPTER PROTEIN MCP1"/>
    <property type="match status" value="1"/>
</dbReference>
<evidence type="ECO:0000256" key="2">
    <source>
        <dbReference type="SAM" id="Phobius"/>
    </source>
</evidence>
<comment type="caution">
    <text evidence="4">The sequence shown here is derived from an EMBL/GenBank/DDBJ whole genome shotgun (WGS) entry which is preliminary data.</text>
</comment>
<keyword evidence="2" id="KW-0472">Membrane</keyword>
<feature type="transmembrane region" description="Helical" evidence="2">
    <location>
        <begin position="194"/>
        <end position="216"/>
    </location>
</feature>
<organism evidence="4 5">
    <name type="scientific">Candida theae</name>
    <dbReference type="NCBI Taxonomy" id="1198502"/>
    <lineage>
        <taxon>Eukaryota</taxon>
        <taxon>Fungi</taxon>
        <taxon>Dikarya</taxon>
        <taxon>Ascomycota</taxon>
        <taxon>Saccharomycotina</taxon>
        <taxon>Pichiomycetes</taxon>
        <taxon>Debaryomycetaceae</taxon>
        <taxon>Candida/Lodderomyces clade</taxon>
        <taxon>Candida</taxon>
    </lineage>
</organism>
<feature type="region of interest" description="Disordered" evidence="1">
    <location>
        <begin position="25"/>
        <end position="49"/>
    </location>
</feature>
<proteinExistence type="predicted"/>
<feature type="compositionally biased region" description="Basic residues" evidence="1">
    <location>
        <begin position="34"/>
        <end position="43"/>
    </location>
</feature>
<dbReference type="GO" id="GO:0055088">
    <property type="term" value="P:lipid homeostasis"/>
    <property type="evidence" value="ECO:0007669"/>
    <property type="project" value="InterPro"/>
</dbReference>
<keyword evidence="2" id="KW-0812">Transmembrane</keyword>
<feature type="transmembrane region" description="Helical" evidence="2">
    <location>
        <begin position="111"/>
        <end position="136"/>
    </location>
</feature>
<dbReference type="InterPro" id="IPR039960">
    <property type="entry name" value="MCP1"/>
</dbReference>
<sequence>MHTEELHRVTPEPVFTLKNEELISSNETSQQSSRRSHHHHHHHNSDDDLNKQTISRYVIPVLHRIQKYSAYSFMAFVGVHVTSVVVVPIIPVDKELKQQVFSLAKAVYQDIPFFETIAILGASVIHIGAGFALRLVRGYKKHQLYKKLELKSQKHRMSNNNDSFNIRDDDDDIGFGGLSSIFGLGYRKSFISKLLGITPLQFSGYLLIPFVAYHYYKFRYVPMSIEGDSSLINLDYVSYVLNLKHPRFQAFALTSLVWVMSYHVTNGIMKLNSWYSKKSKRIGLTIVNLLGGCGMIAVYLFKREEIDSGDFLGKIFTKYINSYLL</sequence>
<feature type="domain" description="Mitochondrial adapter protein MCP1 transmembrane" evidence="3">
    <location>
        <begin position="76"/>
        <end position="188"/>
    </location>
</feature>
<reference evidence="4 5" key="1">
    <citation type="journal article" date="2022" name="DNA Res.">
        <title>Genome analysis of five recently described species of the CUG-Ser clade uncovers Candida theae as a new hybrid lineage with pathogenic potential in the Candida parapsilosis species complex.</title>
        <authorList>
            <person name="Mixao V."/>
            <person name="Del Olmo V."/>
            <person name="Hegedusova E."/>
            <person name="Saus E."/>
            <person name="Pryszcz L."/>
            <person name="Cillingova A."/>
            <person name="Nosek J."/>
            <person name="Gabaldon T."/>
        </authorList>
    </citation>
    <scope>NUCLEOTIDE SEQUENCE [LARGE SCALE GENOMIC DNA]</scope>
    <source>
        <strain evidence="4 5">CBS 12239</strain>
    </source>
</reference>
<protein>
    <recommendedName>
        <fullName evidence="3">Mitochondrial adapter protein MCP1 transmembrane domain-containing protein</fullName>
    </recommendedName>
</protein>
<keyword evidence="5" id="KW-1185">Reference proteome</keyword>
<evidence type="ECO:0000256" key="1">
    <source>
        <dbReference type="SAM" id="MobiDB-lite"/>
    </source>
</evidence>
<dbReference type="GO" id="GO:0007005">
    <property type="term" value="P:mitochondrion organization"/>
    <property type="evidence" value="ECO:0007669"/>
    <property type="project" value="TreeGrafter"/>
</dbReference>
<keyword evidence="2" id="KW-1133">Transmembrane helix</keyword>
<dbReference type="Proteomes" id="UP001204833">
    <property type="component" value="Unassembled WGS sequence"/>
</dbReference>
<evidence type="ECO:0000313" key="5">
    <source>
        <dbReference type="Proteomes" id="UP001204833"/>
    </source>
</evidence>
<dbReference type="EMBL" id="JAIHNG010000026">
    <property type="protein sequence ID" value="KAI5967600.1"/>
    <property type="molecule type" value="Genomic_DNA"/>
</dbReference>
<accession>A0AAD5BJ64</accession>
<dbReference type="GeneID" id="76148388"/>
<dbReference type="CDD" id="cd03493">
    <property type="entry name" value="SQR_QFR_TM"/>
    <property type="match status" value="1"/>
</dbReference>
<gene>
    <name evidence="4" type="ORF">KGF57_000328</name>
</gene>
<dbReference type="InterPro" id="IPR012472">
    <property type="entry name" value="MCP1_TM"/>
</dbReference>
<dbReference type="AlphaFoldDB" id="A0AAD5BJ64"/>
<dbReference type="PANTHER" id="PTHR38409">
    <property type="entry name" value="MDM10-COMPLEMENTING PROTEIN 1"/>
    <property type="match status" value="1"/>
</dbReference>
<feature type="transmembrane region" description="Helical" evidence="2">
    <location>
        <begin position="70"/>
        <end position="91"/>
    </location>
</feature>
<name>A0AAD5BJ64_9ASCO</name>
<feature type="domain" description="Mitochondrial adapter protein MCP1 transmembrane" evidence="3">
    <location>
        <begin position="209"/>
        <end position="281"/>
    </location>
</feature>
<feature type="transmembrane region" description="Helical" evidence="2">
    <location>
        <begin position="281"/>
        <end position="301"/>
    </location>
</feature>
<evidence type="ECO:0000259" key="3">
    <source>
        <dbReference type="Pfam" id="PF07950"/>
    </source>
</evidence>